<feature type="region of interest" description="Disordered" evidence="1">
    <location>
        <begin position="183"/>
        <end position="233"/>
    </location>
</feature>
<proteinExistence type="predicted"/>
<evidence type="ECO:0000313" key="2">
    <source>
        <dbReference type="EMBL" id="KAK8964407.1"/>
    </source>
</evidence>
<feature type="compositionally biased region" description="Basic and acidic residues" evidence="1">
    <location>
        <begin position="14"/>
        <end position="29"/>
    </location>
</feature>
<name>A0ABR2MJV1_9ASPA</name>
<evidence type="ECO:0000313" key="3">
    <source>
        <dbReference type="Proteomes" id="UP001412067"/>
    </source>
</evidence>
<organism evidence="2 3">
    <name type="scientific">Platanthera guangdongensis</name>
    <dbReference type="NCBI Taxonomy" id="2320717"/>
    <lineage>
        <taxon>Eukaryota</taxon>
        <taxon>Viridiplantae</taxon>
        <taxon>Streptophyta</taxon>
        <taxon>Embryophyta</taxon>
        <taxon>Tracheophyta</taxon>
        <taxon>Spermatophyta</taxon>
        <taxon>Magnoliopsida</taxon>
        <taxon>Liliopsida</taxon>
        <taxon>Asparagales</taxon>
        <taxon>Orchidaceae</taxon>
        <taxon>Orchidoideae</taxon>
        <taxon>Orchideae</taxon>
        <taxon>Orchidinae</taxon>
        <taxon>Platanthera</taxon>
    </lineage>
</organism>
<gene>
    <name evidence="2" type="ORF">KSP40_PGU017059</name>
</gene>
<accession>A0ABR2MJV1</accession>
<feature type="compositionally biased region" description="Basic and acidic residues" evidence="1">
    <location>
        <begin position="190"/>
        <end position="233"/>
    </location>
</feature>
<evidence type="ECO:0000256" key="1">
    <source>
        <dbReference type="SAM" id="MobiDB-lite"/>
    </source>
</evidence>
<sequence>MGLQEKNKRKKKNPAIERDGRGVVGPKGEKKQGVRLQHLWIVFWEYYNRWQEVVPRDNKQPCACKVCLTEGKVNTRKRARAGRIKHLVLTNSPRGMIGIGRQMLHLEIELVLKQHPEMLNQCVVAVALPASGGAAVRKTRSGSNGFRNVGGAVVSNNNKGVAEATTGSRNGFVGVSGSHVDRIGGSAADGRGKAGADGARDGRGGSEMTRGEGAVDRRGGLKRWKDDQCGRRR</sequence>
<keyword evidence="3" id="KW-1185">Reference proteome</keyword>
<dbReference type="Proteomes" id="UP001412067">
    <property type="component" value="Unassembled WGS sequence"/>
</dbReference>
<feature type="region of interest" description="Disordered" evidence="1">
    <location>
        <begin position="1"/>
        <end position="29"/>
    </location>
</feature>
<reference evidence="2 3" key="1">
    <citation type="journal article" date="2022" name="Nat. Plants">
        <title>Genomes of leafy and leafless Platanthera orchids illuminate the evolution of mycoheterotrophy.</title>
        <authorList>
            <person name="Li M.H."/>
            <person name="Liu K.W."/>
            <person name="Li Z."/>
            <person name="Lu H.C."/>
            <person name="Ye Q.L."/>
            <person name="Zhang D."/>
            <person name="Wang J.Y."/>
            <person name="Li Y.F."/>
            <person name="Zhong Z.M."/>
            <person name="Liu X."/>
            <person name="Yu X."/>
            <person name="Liu D.K."/>
            <person name="Tu X.D."/>
            <person name="Liu B."/>
            <person name="Hao Y."/>
            <person name="Liao X.Y."/>
            <person name="Jiang Y.T."/>
            <person name="Sun W.H."/>
            <person name="Chen J."/>
            <person name="Chen Y.Q."/>
            <person name="Ai Y."/>
            <person name="Zhai J.W."/>
            <person name="Wu S.S."/>
            <person name="Zhou Z."/>
            <person name="Hsiao Y.Y."/>
            <person name="Wu W.L."/>
            <person name="Chen Y.Y."/>
            <person name="Lin Y.F."/>
            <person name="Hsu J.L."/>
            <person name="Li C.Y."/>
            <person name="Wang Z.W."/>
            <person name="Zhao X."/>
            <person name="Zhong W.Y."/>
            <person name="Ma X.K."/>
            <person name="Ma L."/>
            <person name="Huang J."/>
            <person name="Chen G.Z."/>
            <person name="Huang M.Z."/>
            <person name="Huang L."/>
            <person name="Peng D.H."/>
            <person name="Luo Y.B."/>
            <person name="Zou S.Q."/>
            <person name="Chen S.P."/>
            <person name="Lan S."/>
            <person name="Tsai W.C."/>
            <person name="Van de Peer Y."/>
            <person name="Liu Z.J."/>
        </authorList>
    </citation>
    <scope>NUCLEOTIDE SEQUENCE [LARGE SCALE GENOMIC DNA]</scope>
    <source>
        <strain evidence="2">Lor288</strain>
    </source>
</reference>
<comment type="caution">
    <text evidence="2">The sequence shown here is derived from an EMBL/GenBank/DDBJ whole genome shotgun (WGS) entry which is preliminary data.</text>
</comment>
<protein>
    <submittedName>
        <fullName evidence="2">Uncharacterized protein</fullName>
    </submittedName>
</protein>
<dbReference type="EMBL" id="JBBWWR010000007">
    <property type="protein sequence ID" value="KAK8964407.1"/>
    <property type="molecule type" value="Genomic_DNA"/>
</dbReference>